<proteinExistence type="inferred from homology"/>
<keyword evidence="4 6" id="KW-0560">Oxidoreductase</keyword>
<gene>
    <name evidence="6" type="primary">gcvPB</name>
    <name evidence="10" type="ORF">ENN47_03710</name>
</gene>
<dbReference type="Gene3D" id="6.20.440.10">
    <property type="match status" value="1"/>
</dbReference>
<feature type="domain" description="Glycine dehydrogenase C-terminal" evidence="9">
    <location>
        <begin position="346"/>
        <end position="447"/>
    </location>
</feature>
<dbReference type="Proteomes" id="UP000886198">
    <property type="component" value="Unassembled WGS sequence"/>
</dbReference>
<dbReference type="CDD" id="cd00613">
    <property type="entry name" value="GDC-P"/>
    <property type="match status" value="1"/>
</dbReference>
<feature type="compositionally biased region" description="Basic residues" evidence="7">
    <location>
        <begin position="472"/>
        <end position="482"/>
    </location>
</feature>
<comment type="caution">
    <text evidence="10">The sequence shown here is derived from an EMBL/GenBank/DDBJ whole genome shotgun (WGS) entry which is preliminary data.</text>
</comment>
<evidence type="ECO:0000256" key="3">
    <source>
        <dbReference type="ARBA" id="ARBA00022898"/>
    </source>
</evidence>
<comment type="catalytic activity">
    <reaction evidence="5 6">
        <text>N(6)-[(R)-lipoyl]-L-lysyl-[glycine-cleavage complex H protein] + glycine + H(+) = N(6)-[(R)-S(8)-aminomethyldihydrolipoyl]-L-lysyl-[glycine-cleavage complex H protein] + CO2</text>
        <dbReference type="Rhea" id="RHEA:24304"/>
        <dbReference type="Rhea" id="RHEA-COMP:10494"/>
        <dbReference type="Rhea" id="RHEA-COMP:10495"/>
        <dbReference type="ChEBI" id="CHEBI:15378"/>
        <dbReference type="ChEBI" id="CHEBI:16526"/>
        <dbReference type="ChEBI" id="CHEBI:57305"/>
        <dbReference type="ChEBI" id="CHEBI:83099"/>
        <dbReference type="ChEBI" id="CHEBI:83143"/>
        <dbReference type="EC" id="1.4.4.2"/>
    </reaction>
</comment>
<evidence type="ECO:0000259" key="8">
    <source>
        <dbReference type="Pfam" id="PF02347"/>
    </source>
</evidence>
<reference evidence="10" key="1">
    <citation type="journal article" date="2020" name="mSystems">
        <title>Genome- and Community-Level Interaction Insights into Carbon Utilization and Element Cycling Functions of Hydrothermarchaeota in Hydrothermal Sediment.</title>
        <authorList>
            <person name="Zhou Z."/>
            <person name="Liu Y."/>
            <person name="Xu W."/>
            <person name="Pan J."/>
            <person name="Luo Z.H."/>
            <person name="Li M."/>
        </authorList>
    </citation>
    <scope>NUCLEOTIDE SEQUENCE [LARGE SCALE GENOMIC DNA]</scope>
    <source>
        <strain evidence="10">SpSt-1179</strain>
    </source>
</reference>
<evidence type="ECO:0000256" key="1">
    <source>
        <dbReference type="ARBA" id="ARBA00001933"/>
    </source>
</evidence>
<accession>A0A7C1H5K6</accession>
<dbReference type="Pfam" id="PF21478">
    <property type="entry name" value="GcvP2_C"/>
    <property type="match status" value="1"/>
</dbReference>
<evidence type="ECO:0000313" key="10">
    <source>
        <dbReference type="EMBL" id="HDP77286.1"/>
    </source>
</evidence>
<dbReference type="GO" id="GO:0016594">
    <property type="term" value="F:glycine binding"/>
    <property type="evidence" value="ECO:0007669"/>
    <property type="project" value="TreeGrafter"/>
</dbReference>
<dbReference type="Pfam" id="PF02347">
    <property type="entry name" value="GDC-P"/>
    <property type="match status" value="1"/>
</dbReference>
<comment type="cofactor">
    <cofactor evidence="1 6">
        <name>pyridoxal 5'-phosphate</name>
        <dbReference type="ChEBI" id="CHEBI:597326"/>
    </cofactor>
</comment>
<evidence type="ECO:0000259" key="9">
    <source>
        <dbReference type="Pfam" id="PF21478"/>
    </source>
</evidence>
<keyword evidence="3 6" id="KW-0663">Pyridoxal phosphate</keyword>
<feature type="modified residue" description="N6-(pyridoxal phosphate)lysine" evidence="6">
    <location>
        <position position="267"/>
    </location>
</feature>
<comment type="function">
    <text evidence="2 6">The glycine cleavage system catalyzes the degradation of glycine. The P protein binds the alpha-amino group of glycine through its pyridoxal phosphate cofactor; CO(2) is released and the remaining methylamine moiety is then transferred to the lipoamide cofactor of the H protein.</text>
</comment>
<dbReference type="EC" id="1.4.4.2" evidence="6"/>
<evidence type="ECO:0000256" key="7">
    <source>
        <dbReference type="SAM" id="MobiDB-lite"/>
    </source>
</evidence>
<dbReference type="GO" id="GO:0005829">
    <property type="term" value="C:cytosol"/>
    <property type="evidence" value="ECO:0007669"/>
    <property type="project" value="TreeGrafter"/>
</dbReference>
<protein>
    <recommendedName>
        <fullName evidence="6">Probable glycine dehydrogenase (decarboxylating) subunit 2</fullName>
        <ecNumber evidence="6">1.4.4.2</ecNumber>
    </recommendedName>
    <alternativeName>
        <fullName evidence="6">Glycine cleavage system P-protein subunit 2</fullName>
    </alternativeName>
    <alternativeName>
        <fullName evidence="6">Glycine decarboxylase subunit 2</fullName>
    </alternativeName>
    <alternativeName>
        <fullName evidence="6">Glycine dehydrogenase (aminomethyl-transferring) subunit 2</fullName>
    </alternativeName>
</protein>
<dbReference type="InterPro" id="IPR015422">
    <property type="entry name" value="PyrdxlP-dep_Trfase_small"/>
</dbReference>
<name>A0A7C1H5K6_9BACT</name>
<comment type="similarity">
    <text evidence="6">Belongs to the GcvP family. C-terminal subunit subfamily.</text>
</comment>
<dbReference type="FunFam" id="3.40.640.10:FF:000034">
    <property type="entry name" value="Probable glycine dehydrogenase (decarboxylating) subunit 2"/>
    <property type="match status" value="1"/>
</dbReference>
<dbReference type="FunFam" id="3.90.1150.10:FF:000014">
    <property type="entry name" value="Probable glycine dehydrogenase (decarboxylating) subunit 2"/>
    <property type="match status" value="1"/>
</dbReference>
<dbReference type="InterPro" id="IPR023012">
    <property type="entry name" value="GcvPB"/>
</dbReference>
<dbReference type="PANTHER" id="PTHR11773:SF1">
    <property type="entry name" value="GLYCINE DEHYDROGENASE (DECARBOXYLATING), MITOCHONDRIAL"/>
    <property type="match status" value="1"/>
</dbReference>
<dbReference type="SUPFAM" id="SSF53383">
    <property type="entry name" value="PLP-dependent transferases"/>
    <property type="match status" value="1"/>
</dbReference>
<dbReference type="InterPro" id="IPR049315">
    <property type="entry name" value="GDC-P_N"/>
</dbReference>
<dbReference type="InterPro" id="IPR015421">
    <property type="entry name" value="PyrdxlP-dep_Trfase_major"/>
</dbReference>
<sequence length="482" mass="52979">MTIFDKSTEGRTGFYLPREESYGYEPSDTLPENSVRKESPLLPQLSELQVMRHFTGLSKKNHSVDSGFYPLGSCTMKYNPRLNERIAGLEGFSQIHPYQAEETVQGALEVMYNLQNSLCEITGMDSFTLQPAAGAHGELVGMLLMKKYFELKGENNRRKVIVPDSAHGTNPASAVMAGFEVIEVPSNGNGRVDLGSLEEILDENVAGIMLTNPNTVGLFENEICEIQEMAHKKGALLYYDGANLNAIMGHARPGDMGFDIVHLNLHKTFSTPHGMGGPGSGPVGVKNILKDLLPVPVVRFDGSKFSLDYDLPNSIGKVRSFYGNFGVFLKAYAYILTLGGDGLKRASEMAVLNANYLRARLSKLIPTAYPGLCMHEFVLKGSKLVSEYGVKTLDVAKRLLDYGIHPPTIYFPLIVDEALMVEPTETETKEALDAFADTFERILGEAKDDPNILKAAPQKTAVGRLDEATASRKPKTRWSKDT</sequence>
<dbReference type="HAMAP" id="MF_00713">
    <property type="entry name" value="GcvPB"/>
    <property type="match status" value="1"/>
</dbReference>
<dbReference type="GO" id="GO:0004375">
    <property type="term" value="F:glycine dehydrogenase (decarboxylating) activity"/>
    <property type="evidence" value="ECO:0007669"/>
    <property type="project" value="UniProtKB-EC"/>
</dbReference>
<feature type="domain" description="Glycine cleavage system P-protein N-terminal" evidence="8">
    <location>
        <begin position="31"/>
        <end position="294"/>
    </location>
</feature>
<dbReference type="GO" id="GO:0030170">
    <property type="term" value="F:pyridoxal phosphate binding"/>
    <property type="evidence" value="ECO:0007669"/>
    <property type="project" value="TreeGrafter"/>
</dbReference>
<dbReference type="InterPro" id="IPR015424">
    <property type="entry name" value="PyrdxlP-dep_Trfase"/>
</dbReference>
<evidence type="ECO:0000256" key="6">
    <source>
        <dbReference type="HAMAP-Rule" id="MF_00713"/>
    </source>
</evidence>
<dbReference type="PANTHER" id="PTHR11773">
    <property type="entry name" value="GLYCINE DEHYDROGENASE, DECARBOXYLATING"/>
    <property type="match status" value="1"/>
</dbReference>
<dbReference type="Gene3D" id="3.90.1150.10">
    <property type="entry name" value="Aspartate Aminotransferase, domain 1"/>
    <property type="match status" value="1"/>
</dbReference>
<dbReference type="EMBL" id="DSBT01000107">
    <property type="protein sequence ID" value="HDP77286.1"/>
    <property type="molecule type" value="Genomic_DNA"/>
</dbReference>
<evidence type="ECO:0000256" key="5">
    <source>
        <dbReference type="ARBA" id="ARBA00049026"/>
    </source>
</evidence>
<dbReference type="InterPro" id="IPR020581">
    <property type="entry name" value="GDC_P"/>
</dbReference>
<dbReference type="Gene3D" id="3.40.640.10">
    <property type="entry name" value="Type I PLP-dependent aspartate aminotransferase-like (Major domain)"/>
    <property type="match status" value="1"/>
</dbReference>
<organism evidence="10">
    <name type="scientific">Mesotoga infera</name>
    <dbReference type="NCBI Taxonomy" id="1236046"/>
    <lineage>
        <taxon>Bacteria</taxon>
        <taxon>Thermotogati</taxon>
        <taxon>Thermotogota</taxon>
        <taxon>Thermotogae</taxon>
        <taxon>Kosmotogales</taxon>
        <taxon>Kosmotogaceae</taxon>
        <taxon>Mesotoga</taxon>
    </lineage>
</organism>
<dbReference type="NCBIfam" id="NF003346">
    <property type="entry name" value="PRK04366.1"/>
    <property type="match status" value="1"/>
</dbReference>
<comment type="subunit">
    <text evidence="6">The glycine cleavage system is composed of four proteins: P, T, L and H. In this organism, the P 'protein' is a heterodimer of two subunits.</text>
</comment>
<evidence type="ECO:0000256" key="2">
    <source>
        <dbReference type="ARBA" id="ARBA00003788"/>
    </source>
</evidence>
<dbReference type="GO" id="GO:0019464">
    <property type="term" value="P:glycine decarboxylation via glycine cleavage system"/>
    <property type="evidence" value="ECO:0007669"/>
    <property type="project" value="UniProtKB-UniRule"/>
</dbReference>
<dbReference type="AlphaFoldDB" id="A0A7C1H5K6"/>
<evidence type="ECO:0000256" key="4">
    <source>
        <dbReference type="ARBA" id="ARBA00023002"/>
    </source>
</evidence>
<dbReference type="InterPro" id="IPR049316">
    <property type="entry name" value="GDC-P_C"/>
</dbReference>
<dbReference type="GO" id="GO:0005960">
    <property type="term" value="C:glycine cleavage complex"/>
    <property type="evidence" value="ECO:0007669"/>
    <property type="project" value="TreeGrafter"/>
</dbReference>
<feature type="region of interest" description="Disordered" evidence="7">
    <location>
        <begin position="458"/>
        <end position="482"/>
    </location>
</feature>